<dbReference type="InterPro" id="IPR007153">
    <property type="entry name" value="Adenosine_kinase"/>
</dbReference>
<dbReference type="Pfam" id="PF04008">
    <property type="entry name" value="Adenosine_kin"/>
    <property type="match status" value="1"/>
</dbReference>
<protein>
    <recommendedName>
        <fullName evidence="3">Adenosine monophosphate-protein transferase</fullName>
    </recommendedName>
</protein>
<dbReference type="Gene3D" id="3.40.1520.10">
    <property type="entry name" value="Ta1353-like"/>
    <property type="match status" value="1"/>
</dbReference>
<sequence length="163" mass="18086">MSLNFDVIKVDIPENANIIVGQSHFIKTVEDIYETLVTTNPAIKFGLAFNEASGPCLIRYDGNDDDLIKNAVKNAKKIAAGHIFVLVIKNGFPISVMNSIQNVQEVVNIFAATANPLELVIAETDQGRGIMGVIDGFTPKGIEEEEDIQKRYDFLRKVTNYKR</sequence>
<gene>
    <name evidence="1" type="ORF">C7380_10662</name>
</gene>
<evidence type="ECO:0008006" key="3">
    <source>
        <dbReference type="Google" id="ProtNLM"/>
    </source>
</evidence>
<reference evidence="1 2" key="1">
    <citation type="submission" date="2018-05" db="EMBL/GenBank/DDBJ databases">
        <title>Genomic Encyclopedia of Type Strains, Phase IV (KMG-IV): sequencing the most valuable type-strain genomes for metagenomic binning, comparative biology and taxonomic classification.</title>
        <authorList>
            <person name="Goeker M."/>
        </authorList>
    </citation>
    <scope>NUCLEOTIDE SEQUENCE [LARGE SCALE GENOMIC DNA]</scope>
    <source>
        <strain evidence="1 2">DSM 24906</strain>
    </source>
</reference>
<name>A0AA45HIU6_9BACT</name>
<dbReference type="InterPro" id="IPR036902">
    <property type="entry name" value="Ta1353-like_sf"/>
</dbReference>
<dbReference type="PANTHER" id="PTHR36155:SF1">
    <property type="entry name" value="BLL5354 PROTEIN"/>
    <property type="match status" value="1"/>
</dbReference>
<dbReference type="EMBL" id="QGGI01000006">
    <property type="protein sequence ID" value="PWJ95254.1"/>
    <property type="molecule type" value="Genomic_DNA"/>
</dbReference>
<dbReference type="SUPFAM" id="SSF103165">
    <property type="entry name" value="Ta1353-like"/>
    <property type="match status" value="1"/>
</dbReference>
<evidence type="ECO:0000313" key="1">
    <source>
        <dbReference type="EMBL" id="PWJ95254.1"/>
    </source>
</evidence>
<organism evidence="1 2">
    <name type="scientific">Oceanotoga teriensis</name>
    <dbReference type="NCBI Taxonomy" id="515440"/>
    <lineage>
        <taxon>Bacteria</taxon>
        <taxon>Thermotogati</taxon>
        <taxon>Thermotogota</taxon>
        <taxon>Thermotogae</taxon>
        <taxon>Petrotogales</taxon>
        <taxon>Petrotogaceae</taxon>
        <taxon>Oceanotoga</taxon>
    </lineage>
</organism>
<comment type="caution">
    <text evidence="1">The sequence shown here is derived from an EMBL/GenBank/DDBJ whole genome shotgun (WGS) entry which is preliminary data.</text>
</comment>
<dbReference type="RefSeq" id="WP_109604505.1">
    <property type="nucleotide sequence ID" value="NZ_JAMHJO010000006.1"/>
</dbReference>
<proteinExistence type="predicted"/>
<dbReference type="AlphaFoldDB" id="A0AA45HIU6"/>
<dbReference type="PANTHER" id="PTHR36155">
    <property type="entry name" value="BLL5354 PROTEIN"/>
    <property type="match status" value="1"/>
</dbReference>
<keyword evidence="2" id="KW-1185">Reference proteome</keyword>
<accession>A0AA45HIU6</accession>
<dbReference type="Proteomes" id="UP000245921">
    <property type="component" value="Unassembled WGS sequence"/>
</dbReference>
<evidence type="ECO:0000313" key="2">
    <source>
        <dbReference type="Proteomes" id="UP000245921"/>
    </source>
</evidence>